<comment type="caution">
    <text evidence="1">The sequence shown here is derived from an EMBL/GenBank/DDBJ whole genome shotgun (WGS) entry which is preliminary data.</text>
</comment>
<proteinExistence type="predicted"/>
<dbReference type="Proteomes" id="UP000003257">
    <property type="component" value="Unassembled WGS sequence"/>
</dbReference>
<sequence>MTISFKEIGPEFFENSGIRHGEAF</sequence>
<reference evidence="1 2" key="1">
    <citation type="submission" date="2007-11" db="EMBL/GenBank/DDBJ databases">
        <authorList>
            <person name="Wagner-Dobler I."/>
            <person name="Ferriera S."/>
            <person name="Johnson J."/>
            <person name="Kravitz S."/>
            <person name="Beeson K."/>
            <person name="Sutton G."/>
            <person name="Rogers Y.-H."/>
            <person name="Friedman R."/>
            <person name="Frazier M."/>
            <person name="Venter J.C."/>
        </authorList>
    </citation>
    <scope>NUCLEOTIDE SEQUENCE [LARGE SCALE GENOMIC DNA]</scope>
    <source>
        <strain evidence="1 2">HEL-45</strain>
    </source>
</reference>
<evidence type="ECO:0000313" key="2">
    <source>
        <dbReference type="Proteomes" id="UP000003257"/>
    </source>
</evidence>
<organism evidence="1 2">
    <name type="scientific">Sulfitobacter indolifex HEL-45</name>
    <dbReference type="NCBI Taxonomy" id="391624"/>
    <lineage>
        <taxon>Bacteria</taxon>
        <taxon>Pseudomonadati</taxon>
        <taxon>Pseudomonadota</taxon>
        <taxon>Alphaproteobacteria</taxon>
        <taxon>Rhodobacterales</taxon>
        <taxon>Roseobacteraceae</taxon>
        <taxon>Sulfitobacter</taxon>
    </lineage>
</organism>
<dbReference type="EMBL" id="ABID01000001">
    <property type="protein sequence ID" value="EDQ05794.1"/>
    <property type="molecule type" value="Genomic_DNA"/>
</dbReference>
<name>A0ABM9X8F2_9RHOB</name>
<evidence type="ECO:0000313" key="1">
    <source>
        <dbReference type="EMBL" id="EDQ05794.1"/>
    </source>
</evidence>
<keyword evidence="2" id="KW-1185">Reference proteome</keyword>
<protein>
    <submittedName>
        <fullName evidence="1">Uncharacterized protein</fullName>
    </submittedName>
</protein>
<accession>A0ABM9X8F2</accession>
<gene>
    <name evidence="1" type="ORF">OIHEL45_03250</name>
</gene>